<accession>A0A183BTJ5</accession>
<evidence type="ECO:0000313" key="4">
    <source>
        <dbReference type="WBParaSite" id="GPLIN_000393100"/>
    </source>
</evidence>
<evidence type="ECO:0000313" key="3">
    <source>
        <dbReference type="Proteomes" id="UP000050741"/>
    </source>
</evidence>
<organism evidence="3 4">
    <name type="scientific">Globodera pallida</name>
    <name type="common">Potato cyst nematode worm</name>
    <name type="synonym">Heterodera pallida</name>
    <dbReference type="NCBI Taxonomy" id="36090"/>
    <lineage>
        <taxon>Eukaryota</taxon>
        <taxon>Metazoa</taxon>
        <taxon>Ecdysozoa</taxon>
        <taxon>Nematoda</taxon>
        <taxon>Chromadorea</taxon>
        <taxon>Rhabditida</taxon>
        <taxon>Tylenchina</taxon>
        <taxon>Tylenchomorpha</taxon>
        <taxon>Tylenchoidea</taxon>
        <taxon>Heteroderidae</taxon>
        <taxon>Heteroderinae</taxon>
        <taxon>Globodera</taxon>
    </lineage>
</organism>
<dbReference type="WBParaSite" id="GPLIN_000393100">
    <property type="protein sequence ID" value="GPLIN_000393100"/>
    <property type="gene ID" value="GPLIN_000393100"/>
</dbReference>
<keyword evidence="3" id="KW-1185">Reference proteome</keyword>
<reference evidence="3" key="1">
    <citation type="submission" date="2014-05" db="EMBL/GenBank/DDBJ databases">
        <title>The genome and life-stage specific transcriptomes of Globodera pallida elucidate key aspects of plant parasitism by a cyst nematode.</title>
        <authorList>
            <person name="Cotton J.A."/>
            <person name="Lilley C.J."/>
            <person name="Jones L.M."/>
            <person name="Kikuchi T."/>
            <person name="Reid A.J."/>
            <person name="Thorpe P."/>
            <person name="Tsai I.J."/>
            <person name="Beasley H."/>
            <person name="Blok V."/>
            <person name="Cock P.J.A."/>
            <person name="Van den Akker S.E."/>
            <person name="Holroyd N."/>
            <person name="Hunt M."/>
            <person name="Mantelin S."/>
            <person name="Naghra H."/>
            <person name="Pain A."/>
            <person name="Palomares-Rius J.E."/>
            <person name="Zarowiecki M."/>
            <person name="Berriman M."/>
            <person name="Jones J.T."/>
            <person name="Urwin P.E."/>
        </authorList>
    </citation>
    <scope>NUCLEOTIDE SEQUENCE [LARGE SCALE GENOMIC DNA]</scope>
    <source>
        <strain evidence="3">Lindley</strain>
    </source>
</reference>
<feature type="signal peptide" evidence="2">
    <location>
        <begin position="1"/>
        <end position="25"/>
    </location>
</feature>
<proteinExistence type="predicted"/>
<protein>
    <submittedName>
        <fullName evidence="4">Uncharacterized protein</fullName>
    </submittedName>
</protein>
<evidence type="ECO:0000256" key="2">
    <source>
        <dbReference type="SAM" id="SignalP"/>
    </source>
</evidence>
<evidence type="ECO:0000256" key="1">
    <source>
        <dbReference type="SAM" id="MobiDB-lite"/>
    </source>
</evidence>
<dbReference type="Proteomes" id="UP000050741">
    <property type="component" value="Unassembled WGS sequence"/>
</dbReference>
<keyword evidence="2" id="KW-0732">Signal</keyword>
<feature type="region of interest" description="Disordered" evidence="1">
    <location>
        <begin position="239"/>
        <end position="261"/>
    </location>
</feature>
<dbReference type="AlphaFoldDB" id="A0A183BTJ5"/>
<reference evidence="4" key="2">
    <citation type="submission" date="2016-06" db="UniProtKB">
        <authorList>
            <consortium name="WormBaseParasite"/>
        </authorList>
    </citation>
    <scope>IDENTIFICATION</scope>
</reference>
<name>A0A183BTJ5_GLOPA</name>
<sequence>MLFRPPPFTPLILLLLLLFVRVRLSSQYESSVSYPPVSSPVYANALRASSYMCTPYCPPQSSAPFTSSNYPLLNDANVSPSGYGTVTAFGNQPPYGNGGAYGNQPLYGNGYGAQPVIGNGVYGNQPSYGNGYGAQPVNGNGVYGNQPSYGNGYGAQPVIGNGAYGNQPSYGNGYGAQPVIGNGAYAGKQYGNEPLLYGKGGAGYGSLAAENGEGIQQNSGAYIQTENAFGGRGPFGPAVSNFYNGGNRRNERRNKDKRTEG</sequence>
<feature type="chain" id="PRO_5008146606" evidence="2">
    <location>
        <begin position="26"/>
        <end position="261"/>
    </location>
</feature>